<organism evidence="2 3">
    <name type="scientific">Elysia marginata</name>
    <dbReference type="NCBI Taxonomy" id="1093978"/>
    <lineage>
        <taxon>Eukaryota</taxon>
        <taxon>Metazoa</taxon>
        <taxon>Spiralia</taxon>
        <taxon>Lophotrochozoa</taxon>
        <taxon>Mollusca</taxon>
        <taxon>Gastropoda</taxon>
        <taxon>Heterobranchia</taxon>
        <taxon>Euthyneura</taxon>
        <taxon>Panpulmonata</taxon>
        <taxon>Sacoglossa</taxon>
        <taxon>Placobranchoidea</taxon>
        <taxon>Plakobranchidae</taxon>
        <taxon>Elysia</taxon>
    </lineage>
</organism>
<evidence type="ECO:0000313" key="3">
    <source>
        <dbReference type="Proteomes" id="UP000762676"/>
    </source>
</evidence>
<dbReference type="EMBL" id="BMAT01003734">
    <property type="protein sequence ID" value="GFR61424.1"/>
    <property type="molecule type" value="Genomic_DNA"/>
</dbReference>
<dbReference type="Proteomes" id="UP000762676">
    <property type="component" value="Unassembled WGS sequence"/>
</dbReference>
<evidence type="ECO:0000313" key="2">
    <source>
        <dbReference type="EMBL" id="GFR61424.1"/>
    </source>
</evidence>
<accession>A0AAV4EKU2</accession>
<reference evidence="2 3" key="1">
    <citation type="journal article" date="2021" name="Elife">
        <title>Chloroplast acquisition without the gene transfer in kleptoplastic sea slugs, Plakobranchus ocellatus.</title>
        <authorList>
            <person name="Maeda T."/>
            <person name="Takahashi S."/>
            <person name="Yoshida T."/>
            <person name="Shimamura S."/>
            <person name="Takaki Y."/>
            <person name="Nagai Y."/>
            <person name="Toyoda A."/>
            <person name="Suzuki Y."/>
            <person name="Arimoto A."/>
            <person name="Ishii H."/>
            <person name="Satoh N."/>
            <person name="Nishiyama T."/>
            <person name="Hasebe M."/>
            <person name="Maruyama T."/>
            <person name="Minagawa J."/>
            <person name="Obokata J."/>
            <person name="Shigenobu S."/>
        </authorList>
    </citation>
    <scope>NUCLEOTIDE SEQUENCE [LARGE SCALE GENOMIC DNA]</scope>
</reference>
<name>A0AAV4EKU2_9GAST</name>
<protein>
    <submittedName>
        <fullName evidence="2">Uncharacterized protein</fullName>
    </submittedName>
</protein>
<sequence length="111" mass="12568">MRMPTDQPAHRAYITPDTRAKDLEDARDEDGVIQWQIHSRATTRDSVKRPIWQLREDSTSPRHLTVQADGKSKVNTLLVSELMDFNDRAASVAVVCLHLAESRVTRPFTAA</sequence>
<gene>
    <name evidence="2" type="ORF">ElyMa_001846600</name>
</gene>
<proteinExistence type="predicted"/>
<feature type="region of interest" description="Disordered" evidence="1">
    <location>
        <begin position="1"/>
        <end position="21"/>
    </location>
</feature>
<evidence type="ECO:0000256" key="1">
    <source>
        <dbReference type="SAM" id="MobiDB-lite"/>
    </source>
</evidence>
<dbReference type="AlphaFoldDB" id="A0AAV4EKU2"/>
<comment type="caution">
    <text evidence="2">The sequence shown here is derived from an EMBL/GenBank/DDBJ whole genome shotgun (WGS) entry which is preliminary data.</text>
</comment>
<keyword evidence="3" id="KW-1185">Reference proteome</keyword>